<gene>
    <name evidence="2" type="ORF">H5410_027711</name>
</gene>
<keyword evidence="1" id="KW-1133">Transmembrane helix</keyword>
<evidence type="ECO:0000313" key="2">
    <source>
        <dbReference type="EMBL" id="KAG5606219.1"/>
    </source>
</evidence>
<name>A0A9J5YZY1_SOLCO</name>
<sequence>MHSAIRPLVYFVALHHLPSASFCPGSMGDVVMLRGVARRYADCSFSPLICSIPSGLSTLEQKVNIVQLVIRRMGSAIRRSSFLRSFIFFCSFLLDSVHVFPQTSNT</sequence>
<accession>A0A9J5YZY1</accession>
<dbReference type="EMBL" id="JACXVP010000005">
    <property type="protein sequence ID" value="KAG5606219.1"/>
    <property type="molecule type" value="Genomic_DNA"/>
</dbReference>
<keyword evidence="3" id="KW-1185">Reference proteome</keyword>
<protein>
    <submittedName>
        <fullName evidence="2">Uncharacterized protein</fullName>
    </submittedName>
</protein>
<dbReference type="AlphaFoldDB" id="A0A9J5YZY1"/>
<reference evidence="2 3" key="1">
    <citation type="submission" date="2020-09" db="EMBL/GenBank/DDBJ databases">
        <title>De no assembly of potato wild relative species, Solanum commersonii.</title>
        <authorList>
            <person name="Cho K."/>
        </authorList>
    </citation>
    <scope>NUCLEOTIDE SEQUENCE [LARGE SCALE GENOMIC DNA]</scope>
    <source>
        <strain evidence="2">LZ3.2</strain>
        <tissue evidence="2">Leaf</tissue>
    </source>
</reference>
<keyword evidence="1" id="KW-0472">Membrane</keyword>
<evidence type="ECO:0000256" key="1">
    <source>
        <dbReference type="SAM" id="Phobius"/>
    </source>
</evidence>
<proteinExistence type="predicted"/>
<keyword evidence="1" id="KW-0812">Transmembrane</keyword>
<comment type="caution">
    <text evidence="2">The sequence shown here is derived from an EMBL/GenBank/DDBJ whole genome shotgun (WGS) entry which is preliminary data.</text>
</comment>
<dbReference type="Proteomes" id="UP000824120">
    <property type="component" value="Chromosome 5"/>
</dbReference>
<feature type="transmembrane region" description="Helical" evidence="1">
    <location>
        <begin position="81"/>
        <end position="100"/>
    </location>
</feature>
<organism evidence="2 3">
    <name type="scientific">Solanum commersonii</name>
    <name type="common">Commerson's wild potato</name>
    <name type="synonym">Commerson's nightshade</name>
    <dbReference type="NCBI Taxonomy" id="4109"/>
    <lineage>
        <taxon>Eukaryota</taxon>
        <taxon>Viridiplantae</taxon>
        <taxon>Streptophyta</taxon>
        <taxon>Embryophyta</taxon>
        <taxon>Tracheophyta</taxon>
        <taxon>Spermatophyta</taxon>
        <taxon>Magnoliopsida</taxon>
        <taxon>eudicotyledons</taxon>
        <taxon>Gunneridae</taxon>
        <taxon>Pentapetalae</taxon>
        <taxon>asterids</taxon>
        <taxon>lamiids</taxon>
        <taxon>Solanales</taxon>
        <taxon>Solanaceae</taxon>
        <taxon>Solanoideae</taxon>
        <taxon>Solaneae</taxon>
        <taxon>Solanum</taxon>
    </lineage>
</organism>
<evidence type="ECO:0000313" key="3">
    <source>
        <dbReference type="Proteomes" id="UP000824120"/>
    </source>
</evidence>